<gene>
    <name evidence="1" type="ORF">CSSPJE1EN2_LOCUS20935</name>
</gene>
<dbReference type="Proteomes" id="UP001497522">
    <property type="component" value="Chromosome 7"/>
</dbReference>
<keyword evidence="2" id="KW-1185">Reference proteome</keyword>
<evidence type="ECO:0000313" key="2">
    <source>
        <dbReference type="Proteomes" id="UP001497522"/>
    </source>
</evidence>
<protein>
    <submittedName>
        <fullName evidence="1">Uncharacterized protein</fullName>
    </submittedName>
</protein>
<name>A0ABP1BSW9_9BRYO</name>
<proteinExistence type="predicted"/>
<sequence>MLSTPFHPKIVQNEAPENVKRLASVREAPSVVREEAGGVVVELHGGFSKERKRPSDLKVAMGFPFAPYALEGLPGLLSHGTVEQTMLKGLLDARVADFAVGGDTHELKPGPHRKALVEGEPDEGAHFPRAGVVPYPNDSLLSGCVPQAEILDEGYHARRARVLPGVDVTSLRSVSEKRGVPEVRGGFPVPFPRVPGEILNKPSFEDPKCRSLLVRGLQFFGNSEARLGAFLREDPNREVGAGGYGDYLVRGGLNAPFGRHSLEFDHSCLARSCVDDVVDPFNGGADRGVGSLIQSPLFRGVGSLDIGQGMLAMKLARAKAFPSLKPLNPSGTPSWLRIKGLPKIGCLKISTELVGIAFVRPGRTFNHAPTMLFHIEHGILLSFGTAKIQLTSEVSGPMLCMGNLI</sequence>
<accession>A0ABP1BSW9</accession>
<evidence type="ECO:0000313" key="1">
    <source>
        <dbReference type="EMBL" id="CAK9879379.1"/>
    </source>
</evidence>
<organism evidence="1 2">
    <name type="scientific">Sphagnum jensenii</name>
    <dbReference type="NCBI Taxonomy" id="128206"/>
    <lineage>
        <taxon>Eukaryota</taxon>
        <taxon>Viridiplantae</taxon>
        <taxon>Streptophyta</taxon>
        <taxon>Embryophyta</taxon>
        <taxon>Bryophyta</taxon>
        <taxon>Sphagnophytina</taxon>
        <taxon>Sphagnopsida</taxon>
        <taxon>Sphagnales</taxon>
        <taxon>Sphagnaceae</taxon>
        <taxon>Sphagnum</taxon>
    </lineage>
</organism>
<reference evidence="1" key="1">
    <citation type="submission" date="2024-03" db="EMBL/GenBank/DDBJ databases">
        <authorList>
            <consortium name="ELIXIR-Norway"/>
            <consortium name="Elixir Norway"/>
        </authorList>
    </citation>
    <scope>NUCLEOTIDE SEQUENCE</scope>
</reference>
<dbReference type="EMBL" id="OZ023708">
    <property type="protein sequence ID" value="CAK9879379.1"/>
    <property type="molecule type" value="Genomic_DNA"/>
</dbReference>